<dbReference type="Pfam" id="PF01925">
    <property type="entry name" value="TauE"/>
    <property type="match status" value="1"/>
</dbReference>
<dbReference type="RefSeq" id="WP_102196538.1">
    <property type="nucleotide sequence ID" value="NZ_NIPR01000034.1"/>
</dbReference>
<evidence type="ECO:0000256" key="6">
    <source>
        <dbReference type="RuleBase" id="RU363041"/>
    </source>
</evidence>
<dbReference type="Proteomes" id="UP000235649">
    <property type="component" value="Unassembled WGS sequence"/>
</dbReference>
<gene>
    <name evidence="7" type="ORF">CBP76_08850</name>
</gene>
<keyword evidence="5 6" id="KW-0472">Membrane</keyword>
<keyword evidence="4 6" id="KW-1133">Transmembrane helix</keyword>
<feature type="transmembrane region" description="Helical" evidence="6">
    <location>
        <begin position="168"/>
        <end position="186"/>
    </location>
</feature>
<dbReference type="GO" id="GO:0005886">
    <property type="term" value="C:plasma membrane"/>
    <property type="evidence" value="ECO:0007669"/>
    <property type="project" value="UniProtKB-SubCell"/>
</dbReference>
<evidence type="ECO:0000256" key="2">
    <source>
        <dbReference type="ARBA" id="ARBA00009142"/>
    </source>
</evidence>
<feature type="transmembrane region" description="Helical" evidence="6">
    <location>
        <begin position="129"/>
        <end position="148"/>
    </location>
</feature>
<evidence type="ECO:0000256" key="5">
    <source>
        <dbReference type="ARBA" id="ARBA00023136"/>
    </source>
</evidence>
<dbReference type="InterPro" id="IPR051598">
    <property type="entry name" value="TSUP/Inactive_protease-like"/>
</dbReference>
<feature type="transmembrane region" description="Helical" evidence="6">
    <location>
        <begin position="42"/>
        <end position="64"/>
    </location>
</feature>
<reference evidence="7 8" key="1">
    <citation type="submission" date="2017-05" db="EMBL/GenBank/DDBJ databases">
        <title>Lactobacillus nurukis nov., sp. nov., isolated from nuruk.</title>
        <authorList>
            <person name="Kim S.-J."/>
        </authorList>
    </citation>
    <scope>NUCLEOTIDE SEQUENCE [LARGE SCALE GENOMIC DNA]</scope>
    <source>
        <strain evidence="7 8">SYF10-1a</strain>
    </source>
</reference>
<dbReference type="PANTHER" id="PTHR43701:SF2">
    <property type="entry name" value="MEMBRANE TRANSPORTER PROTEIN YJNA-RELATED"/>
    <property type="match status" value="1"/>
</dbReference>
<comment type="similarity">
    <text evidence="2 6">Belongs to the 4-toluene sulfonate uptake permease (TSUP) (TC 2.A.102) family.</text>
</comment>
<feature type="transmembrane region" description="Helical" evidence="6">
    <location>
        <begin position="76"/>
        <end position="93"/>
    </location>
</feature>
<keyword evidence="8" id="KW-1185">Reference proteome</keyword>
<feature type="transmembrane region" description="Helical" evidence="6">
    <location>
        <begin position="99"/>
        <end position="117"/>
    </location>
</feature>
<sequence>MLSTIWLIIVGILVGTFVISLGGGGAAIYLGILSSAFHLSPAVAAATSIVTALPSIIIGTIGYIRQGKVNFKIGNQMLIAALPAVIVGSLIAPHIPTNLYKWIIAIILIGLGLQIFFKHENKRQTKPNRLAASFYGVISGLMVGVAGLSGGGPVLAGLLLLGLDTFKATATSTYVLVGMSILGAAFHLTTGNVYWQAGIPLIIGTVIGAILAPFVVKFLSRDGHGGHLNYVIAILLIFMGIKSLF</sequence>
<comment type="caution">
    <text evidence="7">The sequence shown here is derived from an EMBL/GenBank/DDBJ whole genome shotgun (WGS) entry which is preliminary data.</text>
</comment>
<evidence type="ECO:0000313" key="7">
    <source>
        <dbReference type="EMBL" id="PMD68798.1"/>
    </source>
</evidence>
<dbReference type="InterPro" id="IPR002781">
    <property type="entry name" value="TM_pro_TauE-like"/>
</dbReference>
<evidence type="ECO:0000313" key="8">
    <source>
        <dbReference type="Proteomes" id="UP000235649"/>
    </source>
</evidence>
<evidence type="ECO:0000256" key="1">
    <source>
        <dbReference type="ARBA" id="ARBA00004141"/>
    </source>
</evidence>
<feature type="transmembrane region" description="Helical" evidence="6">
    <location>
        <begin position="227"/>
        <end position="244"/>
    </location>
</feature>
<dbReference type="PANTHER" id="PTHR43701">
    <property type="entry name" value="MEMBRANE TRANSPORTER PROTEIN MJ0441-RELATED"/>
    <property type="match status" value="1"/>
</dbReference>
<dbReference type="AlphaFoldDB" id="A0A2N7ASX3"/>
<organism evidence="7 8">
    <name type="scientific">Companilactobacillus nuruki</name>
    <dbReference type="NCBI Taxonomy" id="1993540"/>
    <lineage>
        <taxon>Bacteria</taxon>
        <taxon>Bacillati</taxon>
        <taxon>Bacillota</taxon>
        <taxon>Bacilli</taxon>
        <taxon>Lactobacillales</taxon>
        <taxon>Lactobacillaceae</taxon>
        <taxon>Companilactobacillus</taxon>
    </lineage>
</organism>
<keyword evidence="6" id="KW-1003">Cell membrane</keyword>
<evidence type="ECO:0000256" key="3">
    <source>
        <dbReference type="ARBA" id="ARBA00022692"/>
    </source>
</evidence>
<keyword evidence="3 6" id="KW-0812">Transmembrane</keyword>
<protein>
    <recommendedName>
        <fullName evidence="6">Probable membrane transporter protein</fullName>
    </recommendedName>
</protein>
<proteinExistence type="inferred from homology"/>
<accession>A0A2N7ASX3</accession>
<feature type="transmembrane region" description="Helical" evidence="6">
    <location>
        <begin position="193"/>
        <end position="215"/>
    </location>
</feature>
<name>A0A2N7ASX3_9LACO</name>
<dbReference type="OrthoDB" id="2324380at2"/>
<comment type="subcellular location">
    <subcellularLocation>
        <location evidence="6">Cell membrane</location>
        <topology evidence="6">Multi-pass membrane protein</topology>
    </subcellularLocation>
    <subcellularLocation>
        <location evidence="1">Membrane</location>
        <topology evidence="1">Multi-pass membrane protein</topology>
    </subcellularLocation>
</comment>
<feature type="transmembrane region" description="Helical" evidence="6">
    <location>
        <begin position="7"/>
        <end position="30"/>
    </location>
</feature>
<dbReference type="EMBL" id="NIPR01000034">
    <property type="protein sequence ID" value="PMD68798.1"/>
    <property type="molecule type" value="Genomic_DNA"/>
</dbReference>
<evidence type="ECO:0000256" key="4">
    <source>
        <dbReference type="ARBA" id="ARBA00022989"/>
    </source>
</evidence>